<gene>
    <name evidence="1" type="ORF">GCM10022255_006930</name>
</gene>
<protein>
    <submittedName>
        <fullName evidence="1">Uncharacterized protein</fullName>
    </submittedName>
</protein>
<organism evidence="1 2">
    <name type="scientific">Dactylosporangium darangshiense</name>
    <dbReference type="NCBI Taxonomy" id="579108"/>
    <lineage>
        <taxon>Bacteria</taxon>
        <taxon>Bacillati</taxon>
        <taxon>Actinomycetota</taxon>
        <taxon>Actinomycetes</taxon>
        <taxon>Micromonosporales</taxon>
        <taxon>Micromonosporaceae</taxon>
        <taxon>Dactylosporangium</taxon>
    </lineage>
</organism>
<dbReference type="InterPro" id="IPR036390">
    <property type="entry name" value="WH_DNA-bd_sf"/>
</dbReference>
<evidence type="ECO:0000313" key="1">
    <source>
        <dbReference type="EMBL" id="GAA4244318.1"/>
    </source>
</evidence>
<dbReference type="Gene3D" id="1.10.10.10">
    <property type="entry name" value="Winged helix-like DNA-binding domain superfamily/Winged helix DNA-binding domain"/>
    <property type="match status" value="1"/>
</dbReference>
<dbReference type="InterPro" id="IPR036388">
    <property type="entry name" value="WH-like_DNA-bd_sf"/>
</dbReference>
<accession>A0ABP8CWN3</accession>
<sequence>MTTPVLNGQLIGQAQIATGALLERILARTGTTFHQWVAINVATLSGGAVERAGLIARMTDGLRIEAGAAEAAASGVVELGLAELDGERLVLTEAGRARHAEISADTAELTGRLYGGIEADDLAVAGRVLAEVTARAQAELRR</sequence>
<reference evidence="2" key="1">
    <citation type="journal article" date="2019" name="Int. J. Syst. Evol. Microbiol.">
        <title>The Global Catalogue of Microorganisms (GCM) 10K type strain sequencing project: providing services to taxonomists for standard genome sequencing and annotation.</title>
        <authorList>
            <consortium name="The Broad Institute Genomics Platform"/>
            <consortium name="The Broad Institute Genome Sequencing Center for Infectious Disease"/>
            <person name="Wu L."/>
            <person name="Ma J."/>
        </authorList>
    </citation>
    <scope>NUCLEOTIDE SEQUENCE [LARGE SCALE GENOMIC DNA]</scope>
    <source>
        <strain evidence="2">JCM 17441</strain>
    </source>
</reference>
<proteinExistence type="predicted"/>
<dbReference type="EMBL" id="BAABAT010000001">
    <property type="protein sequence ID" value="GAA4244318.1"/>
    <property type="molecule type" value="Genomic_DNA"/>
</dbReference>
<keyword evidence="2" id="KW-1185">Reference proteome</keyword>
<dbReference type="RefSeq" id="WP_345120999.1">
    <property type="nucleotide sequence ID" value="NZ_BAABAT010000001.1"/>
</dbReference>
<dbReference type="SUPFAM" id="SSF46785">
    <property type="entry name" value="Winged helix' DNA-binding domain"/>
    <property type="match status" value="1"/>
</dbReference>
<comment type="caution">
    <text evidence="1">The sequence shown here is derived from an EMBL/GenBank/DDBJ whole genome shotgun (WGS) entry which is preliminary data.</text>
</comment>
<evidence type="ECO:0000313" key="2">
    <source>
        <dbReference type="Proteomes" id="UP001500620"/>
    </source>
</evidence>
<name>A0ABP8CWN3_9ACTN</name>
<dbReference type="Proteomes" id="UP001500620">
    <property type="component" value="Unassembled WGS sequence"/>
</dbReference>